<dbReference type="Proteomes" id="UP000268162">
    <property type="component" value="Unassembled WGS sequence"/>
</dbReference>
<keyword evidence="11" id="KW-0408">Iron</keyword>
<evidence type="ECO:0000256" key="1">
    <source>
        <dbReference type="ARBA" id="ARBA00004448"/>
    </source>
</evidence>
<dbReference type="PANTHER" id="PTHR13337:SF2">
    <property type="entry name" value="SUCCINATE DEHYDROGENASE [UBIQUINONE] CYTOCHROME B SMALL SUBUNIT, MITOCHONDRIAL"/>
    <property type="match status" value="1"/>
</dbReference>
<comment type="similarity">
    <text evidence="2 12">Belongs to the CybS family.</text>
</comment>
<evidence type="ECO:0000256" key="8">
    <source>
        <dbReference type="ARBA" id="ARBA00023128"/>
    </source>
</evidence>
<dbReference type="Pfam" id="PF05328">
    <property type="entry name" value="CybS"/>
    <property type="match status" value="1"/>
</dbReference>
<evidence type="ECO:0000313" key="13">
    <source>
        <dbReference type="EMBL" id="RKP34086.1"/>
    </source>
</evidence>
<dbReference type="GO" id="GO:0006099">
    <property type="term" value="P:tricarboxylic acid cycle"/>
    <property type="evidence" value="ECO:0007669"/>
    <property type="project" value="TreeGrafter"/>
</dbReference>
<sequence length="144" mass="16047">MDYYHTPGSDSSLASIRAFQATPAANGALPETVPIHEPNHMEGSYHWDFERALSIALVPIISAQAIYGAHPITDLLVGVVLPLHCHVGWDAMVTDYVHKRKYPKLSPLCSWSLRVFTVLTLVGCYQFNTNDIGLTELIKRTWKA</sequence>
<dbReference type="GO" id="GO:0020037">
    <property type="term" value="F:heme binding"/>
    <property type="evidence" value="ECO:0007669"/>
    <property type="project" value="TreeGrafter"/>
</dbReference>
<dbReference type="InterPro" id="IPR034804">
    <property type="entry name" value="SQR/QFR_C/D"/>
</dbReference>
<dbReference type="InterPro" id="IPR007992">
    <property type="entry name" value="CybS"/>
</dbReference>
<dbReference type="CDD" id="cd03496">
    <property type="entry name" value="SQR_TypeC_CybS"/>
    <property type="match status" value="1"/>
</dbReference>
<evidence type="ECO:0000256" key="10">
    <source>
        <dbReference type="PIRSR" id="PIRSR607992-1"/>
    </source>
</evidence>
<evidence type="ECO:0000256" key="6">
    <source>
        <dbReference type="ARBA" id="ARBA00022946"/>
    </source>
</evidence>
<dbReference type="STRING" id="215637.A0A4P9ZLA6"/>
<name>A0A4P9ZLA6_9FUNG</name>
<dbReference type="GO" id="GO:0006121">
    <property type="term" value="P:mitochondrial electron transport, succinate to ubiquinone"/>
    <property type="evidence" value="ECO:0007669"/>
    <property type="project" value="TreeGrafter"/>
</dbReference>
<keyword evidence="11" id="KW-0479">Metal-binding</keyword>
<proteinExistence type="inferred from homology"/>
<keyword evidence="9 12" id="KW-0472">Membrane</keyword>
<evidence type="ECO:0000256" key="2">
    <source>
        <dbReference type="ARBA" id="ARBA00007294"/>
    </source>
</evidence>
<keyword evidence="6 12" id="KW-0809">Transit peptide</keyword>
<keyword evidence="8 12" id="KW-0496">Mitochondrion</keyword>
<feature type="binding site" evidence="10">
    <location>
        <position position="96"/>
    </location>
    <ligand>
        <name>a ubiquinone</name>
        <dbReference type="ChEBI" id="CHEBI:16389"/>
        <note>ligand shared with IP/SDHB</note>
    </ligand>
</feature>
<dbReference type="GO" id="GO:0046872">
    <property type="term" value="F:metal ion binding"/>
    <property type="evidence" value="ECO:0007669"/>
    <property type="project" value="UniProtKB-KW"/>
</dbReference>
<organism evidence="13 14">
    <name type="scientific">Dimargaris cristalligena</name>
    <dbReference type="NCBI Taxonomy" id="215637"/>
    <lineage>
        <taxon>Eukaryota</taxon>
        <taxon>Fungi</taxon>
        <taxon>Fungi incertae sedis</taxon>
        <taxon>Zoopagomycota</taxon>
        <taxon>Kickxellomycotina</taxon>
        <taxon>Dimargaritomycetes</taxon>
        <taxon>Dimargaritales</taxon>
        <taxon>Dimargaritaceae</taxon>
        <taxon>Dimargaris</taxon>
    </lineage>
</organism>
<keyword evidence="14" id="KW-1185">Reference proteome</keyword>
<keyword evidence="3" id="KW-0813">Transport</keyword>
<keyword evidence="7" id="KW-1133">Transmembrane helix</keyword>
<evidence type="ECO:0000256" key="11">
    <source>
        <dbReference type="PIRSR" id="PIRSR607992-2"/>
    </source>
</evidence>
<dbReference type="PANTHER" id="PTHR13337">
    <property type="entry name" value="SUCCINATE DEHYDROGENASE"/>
    <property type="match status" value="1"/>
</dbReference>
<evidence type="ECO:0000256" key="5">
    <source>
        <dbReference type="ARBA" id="ARBA00022792"/>
    </source>
</evidence>
<accession>A0A4P9ZLA6</accession>
<dbReference type="GO" id="GO:0005743">
    <property type="term" value="C:mitochondrial inner membrane"/>
    <property type="evidence" value="ECO:0007669"/>
    <property type="project" value="UniProtKB-SubCell"/>
</dbReference>
<reference evidence="14" key="1">
    <citation type="journal article" date="2018" name="Nat. Microbiol.">
        <title>Leveraging single-cell genomics to expand the fungal tree of life.</title>
        <authorList>
            <person name="Ahrendt S.R."/>
            <person name="Quandt C.A."/>
            <person name="Ciobanu D."/>
            <person name="Clum A."/>
            <person name="Salamov A."/>
            <person name="Andreopoulos B."/>
            <person name="Cheng J.F."/>
            <person name="Woyke T."/>
            <person name="Pelin A."/>
            <person name="Henrissat B."/>
            <person name="Reynolds N.K."/>
            <person name="Benny G.L."/>
            <person name="Smith M.E."/>
            <person name="James T.Y."/>
            <person name="Grigoriev I.V."/>
        </authorList>
    </citation>
    <scope>NUCLEOTIDE SEQUENCE [LARGE SCALE GENOMIC DNA]</scope>
    <source>
        <strain evidence="14">RSA 468</strain>
    </source>
</reference>
<comment type="subcellular location">
    <subcellularLocation>
        <location evidence="1 12">Mitochondrion inner membrane</location>
        <topology evidence="1 12">Multi-pass membrane protein</topology>
    </subcellularLocation>
</comment>
<evidence type="ECO:0000256" key="9">
    <source>
        <dbReference type="ARBA" id="ARBA00023136"/>
    </source>
</evidence>
<evidence type="ECO:0000313" key="14">
    <source>
        <dbReference type="Proteomes" id="UP000268162"/>
    </source>
</evidence>
<evidence type="ECO:0000256" key="4">
    <source>
        <dbReference type="ARBA" id="ARBA00022692"/>
    </source>
</evidence>
<evidence type="ECO:0000256" key="12">
    <source>
        <dbReference type="RuleBase" id="RU364031"/>
    </source>
</evidence>
<protein>
    <recommendedName>
        <fullName evidence="12">Succinate dehydrogenase [ubiquinone] cytochrome b small subunit</fullName>
    </recommendedName>
</protein>
<evidence type="ECO:0000256" key="3">
    <source>
        <dbReference type="ARBA" id="ARBA00022448"/>
    </source>
</evidence>
<dbReference type="Gene3D" id="1.20.1300.10">
    <property type="entry name" value="Fumarate reductase/succinate dehydrogenase, transmembrane subunit"/>
    <property type="match status" value="1"/>
</dbReference>
<dbReference type="EMBL" id="ML003367">
    <property type="protein sequence ID" value="RKP34086.1"/>
    <property type="molecule type" value="Genomic_DNA"/>
</dbReference>
<gene>
    <name evidence="13" type="ORF">BJ085DRAFT_43184</name>
</gene>
<evidence type="ECO:0000256" key="7">
    <source>
        <dbReference type="ARBA" id="ARBA00022989"/>
    </source>
</evidence>
<feature type="binding site" description="axial binding residue" evidence="11">
    <location>
        <position position="84"/>
    </location>
    <ligand>
        <name>heme b</name>
        <dbReference type="ChEBI" id="CHEBI:60344"/>
        <note>ligand shared with SDHC</note>
    </ligand>
    <ligandPart>
        <name>Fe</name>
        <dbReference type="ChEBI" id="CHEBI:18248"/>
    </ligandPart>
</feature>
<dbReference type="AlphaFoldDB" id="A0A4P9ZLA6"/>
<keyword evidence="5 12" id="KW-0999">Mitochondrion inner membrane</keyword>
<dbReference type="GO" id="GO:0048039">
    <property type="term" value="F:ubiquinone binding"/>
    <property type="evidence" value="ECO:0007669"/>
    <property type="project" value="TreeGrafter"/>
</dbReference>
<keyword evidence="4" id="KW-0812">Transmembrane</keyword>